<dbReference type="EnsemblPlants" id="ORGLA09G0182700.1">
    <property type="protein sequence ID" value="ORGLA09G0182700.1"/>
    <property type="gene ID" value="ORGLA09G0182700"/>
</dbReference>
<feature type="compositionally biased region" description="Polar residues" evidence="1">
    <location>
        <begin position="173"/>
        <end position="182"/>
    </location>
</feature>
<dbReference type="AlphaFoldDB" id="I1QRZ8"/>
<evidence type="ECO:0000313" key="3">
    <source>
        <dbReference type="Proteomes" id="UP000007306"/>
    </source>
</evidence>
<feature type="region of interest" description="Disordered" evidence="1">
    <location>
        <begin position="160"/>
        <end position="182"/>
    </location>
</feature>
<sequence>MESDTSGGGLNRSMAAINREMTRRGARVDGGRSDWRSNRWVGHFGRVAQTFRWSQEGEVAGIAKSLVYGEPGGGLSGQLDVSGEMINSSPGAWRFAHGTNSGWRVIFTKVEFVRVCVEYVYVVGYSLGLGVVIGIRSKLCVLSQPLKAVAKGASVEDQRLPDWPHYGPDPVSSKRTFSATVD</sequence>
<protein>
    <submittedName>
        <fullName evidence="2">Uncharacterized protein</fullName>
    </submittedName>
</protein>
<evidence type="ECO:0000256" key="1">
    <source>
        <dbReference type="SAM" id="MobiDB-lite"/>
    </source>
</evidence>
<keyword evidence="3" id="KW-1185">Reference proteome</keyword>
<proteinExistence type="predicted"/>
<accession>I1QRZ8</accession>
<reference evidence="3" key="2">
    <citation type="submission" date="2018-04" db="EMBL/GenBank/DDBJ databases">
        <title>OglaRS2 (Oryza glaberrima Reference Sequence Version 2).</title>
        <authorList>
            <person name="Zhang J."/>
            <person name="Kudrna D."/>
            <person name="Lee S."/>
            <person name="Talag J."/>
            <person name="Rajasekar S."/>
            <person name="Wing R.A."/>
        </authorList>
    </citation>
    <scope>NUCLEOTIDE SEQUENCE [LARGE SCALE GENOMIC DNA]</scope>
    <source>
        <strain evidence="3">cv. IRGC 96717</strain>
    </source>
</reference>
<evidence type="ECO:0000313" key="2">
    <source>
        <dbReference type="EnsemblPlants" id="ORGLA09G0182700.1"/>
    </source>
</evidence>
<dbReference type="Proteomes" id="UP000007306">
    <property type="component" value="Unassembled WGS sequence"/>
</dbReference>
<name>I1QRZ8_ORYGL</name>
<dbReference type="HOGENOM" id="CLU_1485708_0_0_1"/>
<dbReference type="Gramene" id="ORGLA09G0182700.1">
    <property type="protein sequence ID" value="ORGLA09G0182700.1"/>
    <property type="gene ID" value="ORGLA09G0182700"/>
</dbReference>
<reference evidence="2" key="1">
    <citation type="submission" date="2015-06" db="UniProtKB">
        <authorList>
            <consortium name="EnsemblPlants"/>
        </authorList>
    </citation>
    <scope>IDENTIFICATION</scope>
</reference>
<organism evidence="2 3">
    <name type="scientific">Oryza glaberrima</name>
    <name type="common">African rice</name>
    <dbReference type="NCBI Taxonomy" id="4538"/>
    <lineage>
        <taxon>Eukaryota</taxon>
        <taxon>Viridiplantae</taxon>
        <taxon>Streptophyta</taxon>
        <taxon>Embryophyta</taxon>
        <taxon>Tracheophyta</taxon>
        <taxon>Spermatophyta</taxon>
        <taxon>Magnoliopsida</taxon>
        <taxon>Liliopsida</taxon>
        <taxon>Poales</taxon>
        <taxon>Poaceae</taxon>
        <taxon>BOP clade</taxon>
        <taxon>Oryzoideae</taxon>
        <taxon>Oryzeae</taxon>
        <taxon>Oryzinae</taxon>
        <taxon>Oryza</taxon>
    </lineage>
</organism>